<evidence type="ECO:0000313" key="1">
    <source>
        <dbReference type="EMBL" id="KAJ2968955.1"/>
    </source>
</evidence>
<organism evidence="1 2">
    <name type="scientific">Xylaria curta</name>
    <dbReference type="NCBI Taxonomy" id="42375"/>
    <lineage>
        <taxon>Eukaryota</taxon>
        <taxon>Fungi</taxon>
        <taxon>Dikarya</taxon>
        <taxon>Ascomycota</taxon>
        <taxon>Pezizomycotina</taxon>
        <taxon>Sordariomycetes</taxon>
        <taxon>Xylariomycetidae</taxon>
        <taxon>Xylariales</taxon>
        <taxon>Xylariaceae</taxon>
        <taxon>Xylaria</taxon>
    </lineage>
</organism>
<proteinExistence type="predicted"/>
<protein>
    <submittedName>
        <fullName evidence="1">Uncharacterized protein</fullName>
    </submittedName>
</protein>
<gene>
    <name evidence="1" type="ORF">NUW58_g10104</name>
</gene>
<evidence type="ECO:0000313" key="2">
    <source>
        <dbReference type="Proteomes" id="UP001143856"/>
    </source>
</evidence>
<comment type="caution">
    <text evidence="1">The sequence shown here is derived from an EMBL/GenBank/DDBJ whole genome shotgun (WGS) entry which is preliminary data.</text>
</comment>
<keyword evidence="2" id="KW-1185">Reference proteome</keyword>
<name>A0ACC1MPR9_9PEZI</name>
<reference evidence="1" key="1">
    <citation type="submission" date="2022-10" db="EMBL/GenBank/DDBJ databases">
        <title>Genome Sequence of Xylaria curta.</title>
        <authorList>
            <person name="Buettner E."/>
        </authorList>
    </citation>
    <scope>NUCLEOTIDE SEQUENCE</scope>
    <source>
        <strain evidence="1">Babe10</strain>
    </source>
</reference>
<accession>A0ACC1MPR9</accession>
<dbReference type="EMBL" id="JAPDGR010004162">
    <property type="protein sequence ID" value="KAJ2968955.1"/>
    <property type="molecule type" value="Genomic_DNA"/>
</dbReference>
<dbReference type="Proteomes" id="UP001143856">
    <property type="component" value="Unassembled WGS sequence"/>
</dbReference>
<sequence>MMQEIEERAEPIPSTILDWEDITSYIDSLEDEESRNNAPDPAEIDSPEERRLQIAGFKIELEHAWREAEKAELLLGRGELGEFSIPLQPVPPNPGPNPNQAGRNLKRNYAQGPEFSPNKKRNKPQAEQVKMNHILGLDGADLIFGAIEAY</sequence>